<accession>A0ABW4IIK1</accession>
<dbReference type="Pfam" id="PF12715">
    <property type="entry name" value="Abhydrolase_7"/>
    <property type="match status" value="1"/>
</dbReference>
<dbReference type="EMBL" id="JBHUDG010000050">
    <property type="protein sequence ID" value="MFD1631792.1"/>
    <property type="molecule type" value="Genomic_DNA"/>
</dbReference>
<comment type="caution">
    <text evidence="2">The sequence shown here is derived from an EMBL/GenBank/DDBJ whole genome shotgun (WGS) entry which is preliminary data.</text>
</comment>
<keyword evidence="3" id="KW-1185">Reference proteome</keyword>
<evidence type="ECO:0000313" key="3">
    <source>
        <dbReference type="Proteomes" id="UP001597118"/>
    </source>
</evidence>
<keyword evidence="2" id="KW-0378">Hydrolase</keyword>
<dbReference type="InterPro" id="IPR026444">
    <property type="entry name" value="Secre_tail"/>
</dbReference>
<dbReference type="InterPro" id="IPR025890">
    <property type="entry name" value="Abhydrolase_bac"/>
</dbReference>
<proteinExistence type="predicted"/>
<dbReference type="PANTHER" id="PTHR22946:SF0">
    <property type="entry name" value="DIENELACTONE HYDROLASE DOMAIN-CONTAINING PROTEIN"/>
    <property type="match status" value="1"/>
</dbReference>
<sequence length="801" mass="90179">MNNQLMNNIQSSYPFSQKEINDEVISIKMSEVLHKMPNYYRITICLLILLSSVKMVLGQQPLVTQNDIRLSMQELYIAMGPDYANYEHPQVHILSKITEEGYERWHIKYLVDENEYCYAYLLVPANMQEGAKLPVVICPHPTTEIGKDKVVGIYPGPATTIAEQISRENRMYALDIVKKGYIAFAPDRAGYGERQLLPDGNYEAQTAAFQNYLTEKHPGFTLTGKNVYDLKIGLNVLESFDFVDKDKISILGHSLGAMDALMLIAFDSRIKAAVVNSGAMMRFEDAWWDKNSDELATYLKKPSKNGMLDKHVNLFMMMAAPRPVLYQVSPADPSNWQPNQIEAHRKIDAYYRSLTGKTKTDYDFFIHGQGHDFNKVSRDLSCTWLDEKLKNLDVVAEEAIYNPEPIDISAGYTQQFDRTGTAYPLGWTTWMVQTARQSGGYPELNPRIKPAAANASSLSYGSASSTGNYPYNFAGKLGFKNGTGHDYALVVALKTSSVPPEEKVKISFDAMTIRNLYDGVNNKLVIALALQYRIGTEGDFINLGETVRNGAIKQTSGTNPVGLQRFDFELPLACSNKPVVQLRWIAKFISGPYPADSNNNPSFAIDNFKVDAPINPLPVDLTGFTGSIDGNAIKLNWSISSENPYTHFEIFKSEDGKNYNFFERVNGKNTIDRPQDYFIYDYTPYIGPNYYKLIQYNNDSKSEQKGIVLINYNLNKPSNTLLVFPNPSYDIVNIDLGELDISEAKISVYNTSGKMVYKKQYTLKKETNTITLDLKPKLAAGQYIIEIQGTNVMKTAKLQVL</sequence>
<dbReference type="Proteomes" id="UP001597118">
    <property type="component" value="Unassembled WGS sequence"/>
</dbReference>
<evidence type="ECO:0000313" key="2">
    <source>
        <dbReference type="EMBL" id="MFD1631792.1"/>
    </source>
</evidence>
<dbReference type="InterPro" id="IPR050261">
    <property type="entry name" value="FrsA_esterase"/>
</dbReference>
<gene>
    <name evidence="2" type="ORF">ACFSAH_18100</name>
</gene>
<reference evidence="3" key="1">
    <citation type="journal article" date="2019" name="Int. J. Syst. Evol. Microbiol.">
        <title>The Global Catalogue of Microorganisms (GCM) 10K type strain sequencing project: providing services to taxonomists for standard genome sequencing and annotation.</title>
        <authorList>
            <consortium name="The Broad Institute Genomics Platform"/>
            <consortium name="The Broad Institute Genome Sequencing Center for Infectious Disease"/>
            <person name="Wu L."/>
            <person name="Ma J."/>
        </authorList>
    </citation>
    <scope>NUCLEOTIDE SEQUENCE [LARGE SCALE GENOMIC DNA]</scope>
    <source>
        <strain evidence="3">CCUG 53762</strain>
    </source>
</reference>
<organism evidence="2 3">
    <name type="scientific">Pseudopedobacter beijingensis</name>
    <dbReference type="NCBI Taxonomy" id="1207056"/>
    <lineage>
        <taxon>Bacteria</taxon>
        <taxon>Pseudomonadati</taxon>
        <taxon>Bacteroidota</taxon>
        <taxon>Sphingobacteriia</taxon>
        <taxon>Sphingobacteriales</taxon>
        <taxon>Sphingobacteriaceae</taxon>
        <taxon>Pseudopedobacter</taxon>
    </lineage>
</organism>
<dbReference type="RefSeq" id="WP_379664158.1">
    <property type="nucleotide sequence ID" value="NZ_JBHUDG010000050.1"/>
</dbReference>
<dbReference type="Pfam" id="PF18962">
    <property type="entry name" value="Por_Secre_tail"/>
    <property type="match status" value="1"/>
</dbReference>
<dbReference type="InterPro" id="IPR029058">
    <property type="entry name" value="AB_hydrolase_fold"/>
</dbReference>
<name>A0ABW4IIK1_9SPHI</name>
<dbReference type="NCBIfam" id="TIGR04183">
    <property type="entry name" value="Por_Secre_tail"/>
    <property type="match status" value="1"/>
</dbReference>
<evidence type="ECO:0000259" key="1">
    <source>
        <dbReference type="Pfam" id="PF18962"/>
    </source>
</evidence>
<feature type="domain" description="Secretion system C-terminal sorting" evidence="1">
    <location>
        <begin position="723"/>
        <end position="799"/>
    </location>
</feature>
<dbReference type="SUPFAM" id="SSF53474">
    <property type="entry name" value="alpha/beta-Hydrolases"/>
    <property type="match status" value="1"/>
</dbReference>
<dbReference type="Gene3D" id="3.40.50.1820">
    <property type="entry name" value="alpha/beta hydrolase"/>
    <property type="match status" value="1"/>
</dbReference>
<protein>
    <submittedName>
        <fullName evidence="2">Alpha/beta hydrolase family protein</fullName>
    </submittedName>
</protein>
<dbReference type="PANTHER" id="PTHR22946">
    <property type="entry name" value="DIENELACTONE HYDROLASE DOMAIN-CONTAINING PROTEIN-RELATED"/>
    <property type="match status" value="1"/>
</dbReference>
<dbReference type="GO" id="GO:0016787">
    <property type="term" value="F:hydrolase activity"/>
    <property type="evidence" value="ECO:0007669"/>
    <property type="project" value="UniProtKB-KW"/>
</dbReference>